<evidence type="ECO:0000259" key="1">
    <source>
        <dbReference type="Pfam" id="PF11181"/>
    </source>
</evidence>
<dbReference type="STRING" id="157838.AN964_19335"/>
<accession>A0A0Q3TAK7</accession>
<dbReference type="PATRIC" id="fig|157838.3.peg.4271"/>
<comment type="caution">
    <text evidence="2">The sequence shown here is derived from an EMBL/GenBank/DDBJ whole genome shotgun (WGS) entry which is preliminary data.</text>
</comment>
<protein>
    <submittedName>
        <fullName evidence="2">General stress protein</fullName>
    </submittedName>
</protein>
<dbReference type="EMBL" id="LJJC01000006">
    <property type="protein sequence ID" value="KQL51160.1"/>
    <property type="molecule type" value="Genomic_DNA"/>
</dbReference>
<reference evidence="2 3" key="1">
    <citation type="submission" date="2015-09" db="EMBL/GenBank/DDBJ databases">
        <title>Genome sequencing project for genomic taxonomy and phylogenomics of Bacillus-like bacteria.</title>
        <authorList>
            <person name="Liu B."/>
            <person name="Wang J."/>
            <person name="Zhu Y."/>
            <person name="Liu G."/>
            <person name="Chen Q."/>
            <person name="Chen Z."/>
            <person name="Lan J."/>
            <person name="Che J."/>
            <person name="Ge C."/>
            <person name="Shi H."/>
            <person name="Pan Z."/>
            <person name="Liu X."/>
        </authorList>
    </citation>
    <scope>NUCLEOTIDE SEQUENCE [LARGE SCALE GENOMIC DNA]</scope>
    <source>
        <strain evidence="2 3">LMG 18435</strain>
    </source>
</reference>
<evidence type="ECO:0000313" key="3">
    <source>
        <dbReference type="Proteomes" id="UP000051888"/>
    </source>
</evidence>
<dbReference type="OrthoDB" id="2353304at2"/>
<organism evidence="2 3">
    <name type="scientific">Heyndrickxia shackletonii</name>
    <dbReference type="NCBI Taxonomy" id="157838"/>
    <lineage>
        <taxon>Bacteria</taxon>
        <taxon>Bacillati</taxon>
        <taxon>Bacillota</taxon>
        <taxon>Bacilli</taxon>
        <taxon>Bacillales</taxon>
        <taxon>Bacillaceae</taxon>
        <taxon>Heyndrickxia</taxon>
    </lineage>
</organism>
<proteinExistence type="predicted"/>
<dbReference type="Pfam" id="PF11181">
    <property type="entry name" value="YflT"/>
    <property type="match status" value="1"/>
</dbReference>
<feature type="domain" description="General stress protein 17M-like" evidence="1">
    <location>
        <begin position="3"/>
        <end position="98"/>
    </location>
</feature>
<dbReference type="RefSeq" id="WP_055741462.1">
    <property type="nucleotide sequence ID" value="NZ_JAAIWL010000020.1"/>
</dbReference>
<gene>
    <name evidence="2" type="ORF">AN964_19335</name>
</gene>
<dbReference type="Proteomes" id="UP000051888">
    <property type="component" value="Unassembled WGS sequence"/>
</dbReference>
<name>A0A0Q3TAK7_9BACI</name>
<keyword evidence="3" id="KW-1185">Reference proteome</keyword>
<dbReference type="InterPro" id="IPR025889">
    <property type="entry name" value="GSP17M-like_dom"/>
</dbReference>
<sequence>MYTVKVAENGLAASNLVSELQNQGYQKEDVYIFAHEKGRSKDLTDATHTGSVGIEEQGVLDSFGNVFKKRGDELRSKMHSLGLSKMEAEKYEEVLDEGKLVVIASEERLDEPPYTII</sequence>
<evidence type="ECO:0000313" key="2">
    <source>
        <dbReference type="EMBL" id="KQL51160.1"/>
    </source>
</evidence>
<dbReference type="AlphaFoldDB" id="A0A0Q3TAK7"/>